<keyword evidence="4 8" id="KW-0808">Transferase</keyword>
<keyword evidence="5" id="KW-0665">Pyrimidine biosynthesis</keyword>
<comment type="pathway">
    <text evidence="1">Pyrimidine metabolism; UMP biosynthesis via de novo pathway; (S)-dihydroorotate from bicarbonate: step 2/3.</text>
</comment>
<dbReference type="STRING" id="478820.A0A196SK97"/>
<dbReference type="Gene3D" id="3.40.50.1370">
    <property type="entry name" value="Aspartate/ornithine carbamoyltransferase"/>
    <property type="match status" value="2"/>
</dbReference>
<dbReference type="GO" id="GO:0044205">
    <property type="term" value="P:'de novo' UMP biosynthetic process"/>
    <property type="evidence" value="ECO:0007669"/>
    <property type="project" value="UniProtKB-UniPathway"/>
</dbReference>
<dbReference type="HAMAP" id="MF_00001">
    <property type="entry name" value="Asp_carb_tr"/>
    <property type="match status" value="1"/>
</dbReference>
<evidence type="ECO:0000259" key="10">
    <source>
        <dbReference type="Pfam" id="PF02729"/>
    </source>
</evidence>
<feature type="domain" description="Aspartate/ornithine carbamoyltransferase Asp/Orn-binding" evidence="9">
    <location>
        <begin position="159"/>
        <end position="308"/>
    </location>
</feature>
<dbReference type="InterPro" id="IPR036901">
    <property type="entry name" value="Asp/Orn_carbamoylTrfase_sf"/>
</dbReference>
<dbReference type="GO" id="GO:0006207">
    <property type="term" value="P:'de novo' pyrimidine nucleobase biosynthetic process"/>
    <property type="evidence" value="ECO:0007669"/>
    <property type="project" value="InterPro"/>
</dbReference>
<dbReference type="PRINTS" id="PR00100">
    <property type="entry name" value="AOTCASE"/>
</dbReference>
<dbReference type="FunFam" id="3.40.50.1370:FF:000002">
    <property type="entry name" value="Aspartate carbamoyltransferase 2"/>
    <property type="match status" value="1"/>
</dbReference>
<evidence type="ECO:0000256" key="7">
    <source>
        <dbReference type="ARBA" id="ARBA00048859"/>
    </source>
</evidence>
<dbReference type="FunFam" id="3.40.50.1370:FF:000005">
    <property type="entry name" value="CAD protein-like isoform X1"/>
    <property type="match status" value="1"/>
</dbReference>
<dbReference type="NCBIfam" id="TIGR00670">
    <property type="entry name" value="asp_carb_tr"/>
    <property type="match status" value="1"/>
</dbReference>
<dbReference type="Pfam" id="PF00185">
    <property type="entry name" value="OTCace"/>
    <property type="match status" value="1"/>
</dbReference>
<evidence type="ECO:0000256" key="5">
    <source>
        <dbReference type="ARBA" id="ARBA00022975"/>
    </source>
</evidence>
<dbReference type="GO" id="GO:0004070">
    <property type="term" value="F:aspartate carbamoyltransferase activity"/>
    <property type="evidence" value="ECO:0007669"/>
    <property type="project" value="UniProtKB-EC"/>
</dbReference>
<protein>
    <recommendedName>
        <fullName evidence="3">aspartate carbamoyltransferase</fullName>
        <ecNumber evidence="3">2.1.3.2</ecNumber>
    </recommendedName>
</protein>
<gene>
    <name evidence="11" type="ORF">AV274_0777</name>
</gene>
<comment type="catalytic activity">
    <reaction evidence="7">
        <text>carbamoyl phosphate + L-aspartate = N-carbamoyl-L-aspartate + phosphate + H(+)</text>
        <dbReference type="Rhea" id="RHEA:20013"/>
        <dbReference type="ChEBI" id="CHEBI:15378"/>
        <dbReference type="ChEBI" id="CHEBI:29991"/>
        <dbReference type="ChEBI" id="CHEBI:32814"/>
        <dbReference type="ChEBI" id="CHEBI:43474"/>
        <dbReference type="ChEBI" id="CHEBI:58228"/>
        <dbReference type="EC" id="2.1.3.2"/>
    </reaction>
</comment>
<dbReference type="PROSITE" id="PS00097">
    <property type="entry name" value="CARBAMOYLTRANSFERASE"/>
    <property type="match status" value="1"/>
</dbReference>
<dbReference type="InterPro" id="IPR006131">
    <property type="entry name" value="Asp_carbamoyltransf_Asp/Orn-bd"/>
</dbReference>
<evidence type="ECO:0000256" key="2">
    <source>
        <dbReference type="ARBA" id="ARBA00008896"/>
    </source>
</evidence>
<dbReference type="UniPathway" id="UPA00070">
    <property type="reaction ID" value="UER00116"/>
</dbReference>
<dbReference type="InterPro" id="IPR006132">
    <property type="entry name" value="Asp/Orn_carbamoyltranf_P-bd"/>
</dbReference>
<evidence type="ECO:0000256" key="3">
    <source>
        <dbReference type="ARBA" id="ARBA00013008"/>
    </source>
</evidence>
<dbReference type="AlphaFoldDB" id="A0A196SK97"/>
<evidence type="ECO:0000256" key="4">
    <source>
        <dbReference type="ARBA" id="ARBA00022679"/>
    </source>
</evidence>
<comment type="function">
    <text evidence="6">Catalyzes the condensation of carbamoyl phosphate and aspartate to form carbamoyl aspartate and inorganic phosphate, the committed step in the de novo pyrimidine nucleotide biosynthesis pathway.</text>
</comment>
<comment type="caution">
    <text evidence="11">The sequence shown here is derived from an EMBL/GenBank/DDBJ whole genome shotgun (WGS) entry which is preliminary data.</text>
</comment>
<organism evidence="11 12">
    <name type="scientific">Blastocystis sp. subtype 1 (strain ATCC 50177 / NandII)</name>
    <dbReference type="NCBI Taxonomy" id="478820"/>
    <lineage>
        <taxon>Eukaryota</taxon>
        <taxon>Sar</taxon>
        <taxon>Stramenopiles</taxon>
        <taxon>Bigyra</taxon>
        <taxon>Opalozoa</taxon>
        <taxon>Opalinata</taxon>
        <taxon>Blastocystidae</taxon>
        <taxon>Blastocystis</taxon>
    </lineage>
</organism>
<dbReference type="PANTHER" id="PTHR45753">
    <property type="entry name" value="ORNITHINE CARBAMOYLTRANSFERASE, MITOCHONDRIAL"/>
    <property type="match status" value="1"/>
</dbReference>
<proteinExistence type="inferred from homology"/>
<reference evidence="11 12" key="1">
    <citation type="submission" date="2016-05" db="EMBL/GenBank/DDBJ databases">
        <title>Nuclear genome of Blastocystis sp. subtype 1 NandII.</title>
        <authorList>
            <person name="Gentekaki E."/>
            <person name="Curtis B."/>
            <person name="Stairs C."/>
            <person name="Eme L."/>
            <person name="Herman E."/>
            <person name="Klimes V."/>
            <person name="Arias M.C."/>
            <person name="Elias M."/>
            <person name="Hilliou F."/>
            <person name="Klute M."/>
            <person name="Malik S.-B."/>
            <person name="Pightling A."/>
            <person name="Rachubinski R."/>
            <person name="Salas D."/>
            <person name="Schlacht A."/>
            <person name="Suga H."/>
            <person name="Archibald J."/>
            <person name="Ball S.G."/>
            <person name="Clark G."/>
            <person name="Dacks J."/>
            <person name="Van Der Giezen M."/>
            <person name="Tsaousis A."/>
            <person name="Roger A."/>
        </authorList>
    </citation>
    <scope>NUCLEOTIDE SEQUENCE [LARGE SCALE GENOMIC DNA]</scope>
    <source>
        <strain evidence="12">ATCC 50177 / NandII</strain>
    </source>
</reference>
<evidence type="ECO:0000256" key="1">
    <source>
        <dbReference type="ARBA" id="ARBA00004852"/>
    </source>
</evidence>
<feature type="domain" description="Aspartate/ornithine carbamoyltransferase carbamoyl-P binding" evidence="10">
    <location>
        <begin position="11"/>
        <end position="151"/>
    </location>
</feature>
<dbReference type="PRINTS" id="PR00101">
    <property type="entry name" value="ATCASE"/>
</dbReference>
<dbReference type="GO" id="GO:0016597">
    <property type="term" value="F:amino acid binding"/>
    <property type="evidence" value="ECO:0007669"/>
    <property type="project" value="InterPro"/>
</dbReference>
<evidence type="ECO:0000259" key="9">
    <source>
        <dbReference type="Pfam" id="PF00185"/>
    </source>
</evidence>
<dbReference type="InterPro" id="IPR002082">
    <property type="entry name" value="Asp_carbamoyltransf"/>
</dbReference>
<accession>A0A196SK97</accession>
<dbReference type="GO" id="GO:0006520">
    <property type="term" value="P:amino acid metabolic process"/>
    <property type="evidence" value="ECO:0007669"/>
    <property type="project" value="InterPro"/>
</dbReference>
<dbReference type="PANTHER" id="PTHR45753:SF6">
    <property type="entry name" value="ASPARTATE CARBAMOYLTRANSFERASE"/>
    <property type="match status" value="1"/>
</dbReference>
<dbReference type="EC" id="2.1.3.2" evidence="3"/>
<evidence type="ECO:0000313" key="12">
    <source>
        <dbReference type="Proteomes" id="UP000078348"/>
    </source>
</evidence>
<keyword evidence="12" id="KW-1185">Reference proteome</keyword>
<dbReference type="NCBIfam" id="NF002032">
    <property type="entry name" value="PRK00856.1"/>
    <property type="match status" value="1"/>
</dbReference>
<dbReference type="Pfam" id="PF02729">
    <property type="entry name" value="OTCace_N"/>
    <property type="match status" value="1"/>
</dbReference>
<comment type="similarity">
    <text evidence="2">Belongs to the aspartate/ornithine carbamoyltransferase superfamily. ATCase family.</text>
</comment>
<dbReference type="Proteomes" id="UP000078348">
    <property type="component" value="Unassembled WGS sequence"/>
</dbReference>
<evidence type="ECO:0000256" key="8">
    <source>
        <dbReference type="RuleBase" id="RU003634"/>
    </source>
</evidence>
<name>A0A196SK97_BLAHN</name>
<dbReference type="OrthoDB" id="1924069at2759"/>
<sequence length="321" mass="35656">MVYDYSAWKGRNVISVKDFTKENVEEVLAVATRMKELVAKKGGCDVLDHRVMANVFLEPSTRTASSFNAAFSRLGGKVITIQEGTSSTKKGETLQDTMRCVECYSDVLVLRHPETGAAKLAAQVVKKPLINAGDGAGEHPTQALLDMFTIYNELGHLDHITVTMVGDLKFGRTVHSLSHFLAYYNVKLNYVAPASLQMPDSCIADLAARGIEQHKSEELTDAILAETDILYVTRIQQERFASQEEYLKYKGVYVIDKATVLKGKPTMRVMHPLPRVGEILEEVDELPQAAYFREMENGMYTRMAIISLVTGTANAVFEIPL</sequence>
<dbReference type="SUPFAM" id="SSF53671">
    <property type="entry name" value="Aspartate/ornithine carbamoyltransferase"/>
    <property type="match status" value="1"/>
</dbReference>
<dbReference type="EMBL" id="LXWW01000028">
    <property type="protein sequence ID" value="OAO17480.1"/>
    <property type="molecule type" value="Genomic_DNA"/>
</dbReference>
<evidence type="ECO:0000313" key="11">
    <source>
        <dbReference type="EMBL" id="OAO17480.1"/>
    </source>
</evidence>
<dbReference type="InterPro" id="IPR006130">
    <property type="entry name" value="Asp/Orn_carbamoylTrfase"/>
</dbReference>
<evidence type="ECO:0000256" key="6">
    <source>
        <dbReference type="ARBA" id="ARBA00043884"/>
    </source>
</evidence>